<keyword evidence="4 7" id="KW-0812">Transmembrane</keyword>
<comment type="subcellular location">
    <subcellularLocation>
        <location evidence="1">Membrane</location>
        <topology evidence="1">Multi-pass membrane protein</topology>
    </subcellularLocation>
</comment>
<evidence type="ECO:0000256" key="4">
    <source>
        <dbReference type="ARBA" id="ARBA00022692"/>
    </source>
</evidence>
<dbReference type="Pfam" id="PF13727">
    <property type="entry name" value="CoA_binding_3"/>
    <property type="match status" value="1"/>
</dbReference>
<dbReference type="Proteomes" id="UP000317638">
    <property type="component" value="Unassembled WGS sequence"/>
</dbReference>
<dbReference type="OrthoDB" id="9808602at2"/>
<reference evidence="9 10" key="1">
    <citation type="submission" date="2019-07" db="EMBL/GenBank/DDBJ databases">
        <authorList>
            <person name="Zhou L.-Y."/>
        </authorList>
    </citation>
    <scope>NUCLEOTIDE SEQUENCE [LARGE SCALE GENOMIC DNA]</scope>
    <source>
        <strain evidence="9 10">YIM 101269</strain>
    </source>
</reference>
<dbReference type="InterPro" id="IPR017475">
    <property type="entry name" value="EPS_sugar_tfrase"/>
</dbReference>
<dbReference type="AlphaFoldDB" id="A0A553K314"/>
<comment type="similarity">
    <text evidence="2">Belongs to the bacterial sugar transferase family.</text>
</comment>
<evidence type="ECO:0000256" key="6">
    <source>
        <dbReference type="ARBA" id="ARBA00023136"/>
    </source>
</evidence>
<evidence type="ECO:0000313" key="9">
    <source>
        <dbReference type="EMBL" id="TRY19081.1"/>
    </source>
</evidence>
<evidence type="ECO:0000256" key="1">
    <source>
        <dbReference type="ARBA" id="ARBA00004141"/>
    </source>
</evidence>
<dbReference type="GO" id="GO:0016780">
    <property type="term" value="F:phosphotransferase activity, for other substituted phosphate groups"/>
    <property type="evidence" value="ECO:0007669"/>
    <property type="project" value="TreeGrafter"/>
</dbReference>
<evidence type="ECO:0000313" key="10">
    <source>
        <dbReference type="Proteomes" id="UP000317638"/>
    </source>
</evidence>
<keyword evidence="6 7" id="KW-0472">Membrane</keyword>
<keyword evidence="3 9" id="KW-0808">Transferase</keyword>
<feature type="transmembrane region" description="Helical" evidence="7">
    <location>
        <begin position="258"/>
        <end position="279"/>
    </location>
</feature>
<evidence type="ECO:0000256" key="7">
    <source>
        <dbReference type="SAM" id="Phobius"/>
    </source>
</evidence>
<comment type="caution">
    <text evidence="9">The sequence shown here is derived from an EMBL/GenBank/DDBJ whole genome shotgun (WGS) entry which is preliminary data.</text>
</comment>
<evidence type="ECO:0000256" key="5">
    <source>
        <dbReference type="ARBA" id="ARBA00022989"/>
    </source>
</evidence>
<feature type="transmembrane region" description="Helical" evidence="7">
    <location>
        <begin position="60"/>
        <end position="81"/>
    </location>
</feature>
<keyword evidence="5 7" id="KW-1133">Transmembrane helix</keyword>
<protein>
    <submittedName>
        <fullName evidence="9">Sugar transferase</fullName>
    </submittedName>
</protein>
<evidence type="ECO:0000256" key="2">
    <source>
        <dbReference type="ARBA" id="ARBA00006464"/>
    </source>
</evidence>
<dbReference type="InterPro" id="IPR003362">
    <property type="entry name" value="Bact_transf"/>
</dbReference>
<keyword evidence="10" id="KW-1185">Reference proteome</keyword>
<dbReference type="GO" id="GO:0016020">
    <property type="term" value="C:membrane"/>
    <property type="evidence" value="ECO:0007669"/>
    <property type="project" value="UniProtKB-SubCell"/>
</dbReference>
<sequence>MIGAGFGAAIAWGAARDLIQYTPSLALVSIGLTLGWMTTLALTGTYSLRDLRAGSMEYKRAINATAWAAGSFGVACFLLNYSYPRTMFVVWIGVGVVGLCVARFLRRRLMHRLHAMEMFQTPVLVVGADHHVDEIALVLGRERWMGYKMVGAVTRERLQATAIGLPVLGQIEDVDDIIAQHGIKVVIFAEGSFDCPGDFRRLAWRLEDSQVQMIVAPTMADVSAERLEFRPVAGLPLVDVARPRAINSLRWIKRAADITGAALLLLLASPVLLATAIAVKLEDGGPVIFRQRRVGLKGEEFDCLKFRSMCTDAEAKLAELQAKNEAAGVLFKMADDPRITKVGKFIRRFSIDELPQLWNALRGDMSLVGPRPALPREVAQYDFDTRRRLQVRPGLTGLWQVSGRSRLSWEDTVRLDLYYVDNWSVVQDLMILAKTARAVVGSSGAY</sequence>
<name>A0A553K314_9ACTN</name>
<organism evidence="9 10">
    <name type="scientific">Tessaracoccus rhinocerotis</name>
    <dbReference type="NCBI Taxonomy" id="1689449"/>
    <lineage>
        <taxon>Bacteria</taxon>
        <taxon>Bacillati</taxon>
        <taxon>Actinomycetota</taxon>
        <taxon>Actinomycetes</taxon>
        <taxon>Propionibacteriales</taxon>
        <taxon>Propionibacteriaceae</taxon>
        <taxon>Tessaracoccus</taxon>
    </lineage>
</organism>
<dbReference type="PANTHER" id="PTHR30576:SF10">
    <property type="entry name" value="SLL5057 PROTEIN"/>
    <property type="match status" value="1"/>
</dbReference>
<gene>
    <name evidence="9" type="ORF">FOJ82_05740</name>
</gene>
<feature type="transmembrane region" description="Helical" evidence="7">
    <location>
        <begin position="87"/>
        <end position="105"/>
    </location>
</feature>
<dbReference type="Gene3D" id="3.40.50.720">
    <property type="entry name" value="NAD(P)-binding Rossmann-like Domain"/>
    <property type="match status" value="1"/>
</dbReference>
<dbReference type="Pfam" id="PF02397">
    <property type="entry name" value="Bac_transf"/>
    <property type="match status" value="1"/>
</dbReference>
<feature type="transmembrane region" description="Helical" evidence="7">
    <location>
        <begin position="25"/>
        <end position="48"/>
    </location>
</feature>
<proteinExistence type="inferred from homology"/>
<accession>A0A553K314</accession>
<dbReference type="NCBIfam" id="TIGR03025">
    <property type="entry name" value="EPS_sugtrans"/>
    <property type="match status" value="1"/>
</dbReference>
<feature type="domain" description="Bacterial sugar transferase" evidence="8">
    <location>
        <begin position="253"/>
        <end position="440"/>
    </location>
</feature>
<evidence type="ECO:0000256" key="3">
    <source>
        <dbReference type="ARBA" id="ARBA00022679"/>
    </source>
</evidence>
<dbReference type="EMBL" id="VKKG01000002">
    <property type="protein sequence ID" value="TRY19081.1"/>
    <property type="molecule type" value="Genomic_DNA"/>
</dbReference>
<dbReference type="PANTHER" id="PTHR30576">
    <property type="entry name" value="COLANIC BIOSYNTHESIS UDP-GLUCOSE LIPID CARRIER TRANSFERASE"/>
    <property type="match status" value="1"/>
</dbReference>
<evidence type="ECO:0000259" key="8">
    <source>
        <dbReference type="Pfam" id="PF02397"/>
    </source>
</evidence>